<dbReference type="Proteomes" id="UP000549913">
    <property type="component" value="Unassembled WGS sequence"/>
</dbReference>
<dbReference type="PANTHER" id="PTHR23028:SF53">
    <property type="entry name" value="ACYL_TRANSF_3 DOMAIN-CONTAINING PROTEIN"/>
    <property type="match status" value="1"/>
</dbReference>
<sequence>MNSRRHDIQGLRALAVIAVILDHVIGWPLGGFAGVDVFFVISGFLITGLLLRDAAAGTLSLRRFYAKRMRRIAPAAVTVLVVTTALAWLLFNQPRFWSTAWDAVSALFFVSNWRFAAQGTDYFRQGDAVSPLQHFWSLSVEEQFYLVWPVLVVLLVALIGRRVSAKAGAGEDGEAAATGDAAARASARPVQRQRWVLGIVLALLAAASFAVALWQSTANPTVAYFSTLTRVWELAFGGLLAVSAPLFARLPTAVRAVLGWLGLAGIVASLLLVDSTMAFPGPWAAPAVIATAAVIVAGIGGRQRWLFPLENPVSGFLGDISYSLYLWHFPVLVFVLLLVPEQSLAVTIAVLGLTLAVSLVAYFLIEQPLHRSPWLRGRELLEKPQAAEPEPEPVRAPEPEPVQQGPDARTPDPVEPTTTTPEPAPAPAPVPPRSATAAGRAGSPVSDRVRARALAAEAERARLRAELAASTSAPAATPARVAAKSSAASGTDREGGALESGTEGERARLRDARRTAWQGWRERFSGQFLGAGLGVVVIVVVVAVTVQLSVKGEGPLALAVPSGVPAAGLGGDAHPEPGATDGGQTDVGADPAAPVNPEDELQAELWNAASATEWPSNLSPSMDAAISETSSRNPAKGCFDLGGTPDFGRCTWGSGDAPNHMYLVGDSTALAYAPAFREIADRSGGQWKVTTVGLYGCRFTDVLVQNDGDGVMDSCPQRKADVAAQIAADAPQLVVVSNAYALGNAADRQPLTVAQLVGSTISLASRFDTPGHVVYLAPPPLGANLGACYSPVKSPQDCTAGVDGTWYDFQKSFEAGVAAEGTGDHVVSSLGFTCAQGFCPAFAGTVPTRYDQVHMTPEYAVRVAESIRWELAAQGVM</sequence>
<keyword evidence="2" id="KW-1133">Transmembrane helix</keyword>
<dbReference type="InterPro" id="IPR043968">
    <property type="entry name" value="SGNH"/>
</dbReference>
<feature type="region of interest" description="Disordered" evidence="1">
    <location>
        <begin position="568"/>
        <end position="595"/>
    </location>
</feature>
<feature type="domain" description="SGNH" evidence="4">
    <location>
        <begin position="646"/>
        <end position="866"/>
    </location>
</feature>
<feature type="region of interest" description="Disordered" evidence="1">
    <location>
        <begin position="384"/>
        <end position="451"/>
    </location>
</feature>
<feature type="region of interest" description="Disordered" evidence="1">
    <location>
        <begin position="614"/>
        <end position="634"/>
    </location>
</feature>
<dbReference type="GO" id="GO:0016747">
    <property type="term" value="F:acyltransferase activity, transferring groups other than amino-acyl groups"/>
    <property type="evidence" value="ECO:0007669"/>
    <property type="project" value="InterPro"/>
</dbReference>
<dbReference type="GO" id="GO:0009103">
    <property type="term" value="P:lipopolysaccharide biosynthetic process"/>
    <property type="evidence" value="ECO:0007669"/>
    <property type="project" value="TreeGrafter"/>
</dbReference>
<dbReference type="AlphaFoldDB" id="A0A852SS33"/>
<feature type="transmembrane region" description="Helical" evidence="2">
    <location>
        <begin position="322"/>
        <end position="339"/>
    </location>
</feature>
<organism evidence="5 6">
    <name type="scientific">Herbiconiux flava</name>
    <dbReference type="NCBI Taxonomy" id="881268"/>
    <lineage>
        <taxon>Bacteria</taxon>
        <taxon>Bacillati</taxon>
        <taxon>Actinomycetota</taxon>
        <taxon>Actinomycetes</taxon>
        <taxon>Micrococcales</taxon>
        <taxon>Microbacteriaceae</taxon>
        <taxon>Herbiconiux</taxon>
    </lineage>
</organism>
<accession>A0A852SS33</accession>
<keyword evidence="2" id="KW-0812">Transmembrane</keyword>
<evidence type="ECO:0000259" key="3">
    <source>
        <dbReference type="Pfam" id="PF01757"/>
    </source>
</evidence>
<feature type="transmembrane region" description="Helical" evidence="2">
    <location>
        <begin position="195"/>
        <end position="214"/>
    </location>
</feature>
<feature type="transmembrane region" description="Helical" evidence="2">
    <location>
        <begin position="234"/>
        <end position="250"/>
    </location>
</feature>
<feature type="compositionally biased region" description="Pro residues" evidence="1">
    <location>
        <begin position="422"/>
        <end position="432"/>
    </location>
</feature>
<feature type="domain" description="Acyltransferase 3" evidence="3">
    <location>
        <begin position="6"/>
        <end position="362"/>
    </location>
</feature>
<evidence type="ECO:0000256" key="2">
    <source>
        <dbReference type="SAM" id="Phobius"/>
    </source>
</evidence>
<dbReference type="EMBL" id="JACCBM010000001">
    <property type="protein sequence ID" value="NYD71778.1"/>
    <property type="molecule type" value="Genomic_DNA"/>
</dbReference>
<feature type="transmembrane region" description="Helical" evidence="2">
    <location>
        <begin position="345"/>
        <end position="365"/>
    </location>
</feature>
<keyword evidence="6" id="KW-1185">Reference proteome</keyword>
<feature type="transmembrane region" description="Helical" evidence="2">
    <location>
        <begin position="283"/>
        <end position="301"/>
    </location>
</feature>
<gene>
    <name evidence="5" type="ORF">BJ984_002936</name>
</gene>
<dbReference type="GO" id="GO:0016020">
    <property type="term" value="C:membrane"/>
    <property type="evidence" value="ECO:0007669"/>
    <property type="project" value="TreeGrafter"/>
</dbReference>
<dbReference type="InterPro" id="IPR050879">
    <property type="entry name" value="Acyltransferase_3"/>
</dbReference>
<feature type="transmembrane region" description="Helical" evidence="2">
    <location>
        <begin position="257"/>
        <end position="277"/>
    </location>
</feature>
<feature type="transmembrane region" description="Helical" evidence="2">
    <location>
        <begin position="72"/>
        <end position="91"/>
    </location>
</feature>
<feature type="transmembrane region" description="Helical" evidence="2">
    <location>
        <begin position="528"/>
        <end position="550"/>
    </location>
</feature>
<reference evidence="5 6" key="1">
    <citation type="submission" date="2020-07" db="EMBL/GenBank/DDBJ databases">
        <title>Sequencing the genomes of 1000 actinobacteria strains.</title>
        <authorList>
            <person name="Klenk H.-P."/>
        </authorList>
    </citation>
    <scope>NUCLEOTIDE SEQUENCE [LARGE SCALE GENOMIC DNA]</scope>
    <source>
        <strain evidence="5 6">DSM 26474</strain>
    </source>
</reference>
<dbReference type="Pfam" id="PF19040">
    <property type="entry name" value="SGNH"/>
    <property type="match status" value="1"/>
</dbReference>
<evidence type="ECO:0000256" key="1">
    <source>
        <dbReference type="SAM" id="MobiDB-lite"/>
    </source>
</evidence>
<evidence type="ECO:0000313" key="6">
    <source>
        <dbReference type="Proteomes" id="UP000549913"/>
    </source>
</evidence>
<proteinExistence type="predicted"/>
<evidence type="ECO:0000313" key="5">
    <source>
        <dbReference type="EMBL" id="NYD71778.1"/>
    </source>
</evidence>
<feature type="transmembrane region" description="Helical" evidence="2">
    <location>
        <begin position="35"/>
        <end position="51"/>
    </location>
</feature>
<dbReference type="PANTHER" id="PTHR23028">
    <property type="entry name" value="ACETYLTRANSFERASE"/>
    <property type="match status" value="1"/>
</dbReference>
<name>A0A852SS33_9MICO</name>
<protein>
    <submittedName>
        <fullName evidence="5">Peptidoglycan/LPS O-acetylase OafA/YrhL</fullName>
    </submittedName>
</protein>
<evidence type="ECO:0000259" key="4">
    <source>
        <dbReference type="Pfam" id="PF19040"/>
    </source>
</evidence>
<comment type="caution">
    <text evidence="5">The sequence shown here is derived from an EMBL/GenBank/DDBJ whole genome shotgun (WGS) entry which is preliminary data.</text>
</comment>
<dbReference type="Pfam" id="PF01757">
    <property type="entry name" value="Acyl_transf_3"/>
    <property type="match status" value="1"/>
</dbReference>
<dbReference type="InterPro" id="IPR002656">
    <property type="entry name" value="Acyl_transf_3_dom"/>
</dbReference>
<feature type="transmembrane region" description="Helical" evidence="2">
    <location>
        <begin position="143"/>
        <end position="160"/>
    </location>
</feature>
<keyword evidence="2" id="KW-0472">Membrane</keyword>
<feature type="region of interest" description="Disordered" evidence="1">
    <location>
        <begin position="468"/>
        <end position="509"/>
    </location>
</feature>
<dbReference type="RefSeq" id="WP_179548657.1">
    <property type="nucleotide sequence ID" value="NZ_BSEW01000002.1"/>
</dbReference>
<feature type="compositionally biased region" description="Low complexity" evidence="1">
    <location>
        <begin position="468"/>
        <end position="489"/>
    </location>
</feature>